<keyword evidence="7" id="KW-0560">Oxidoreductase</keyword>
<sequence>MLFNEGKIGNINLKNRLVMLPTVTNLAQDGFVTDREIEYYNRRSTDVSLVIVEASYVNIFGRFFNNQLGIDSDEKIDGLKKLSNIIHQNGAKAGIQLAMHNPKFKPADFSKEEVQGFIEDFAKAAVRAKKAGFDMVELHFAHGWFVNQFLSPDVNKRTDEYGGSFEGRTKFALEILRKVKTYVPDIAVICRINADDITCGGFNIEESVEFAKMLEENGANGLNISAGVGSTSEYHISPMSIEDMPLLKLVKRIKNNVGIPVIAANKLGFAENWEQILKDNAADFIGIARGLIGDPDCVAKLKKGNGNDIRYCIHCNQACIAYILKGLPVSCMINPEVGREKEFEVKTDNPLDIAVIGGGPAGMAAAVYLAKKGHRVELFEKSDKLGGQLNTAKIPPHKGEIGRVVEYLERELRKNNIAVHLNRNVTVEEIKNMPFDKVVIAAGSVPRKINGDMDIVSYQAVDVLSGDLPEGTGIIVIGGGLTGLETAEFLAEKGKNVTVLEAKDEVGDGVFPMVRKLLLIRLQKLNVGIITKAAINHISDKKLSYNVGGIEKEIKFDDIVIAIGNKPDETFKELKGNDKYIFIGDCNVMATAVEAIRDGAELSLKI</sequence>
<dbReference type="PANTHER" id="PTHR42917:SF2">
    <property type="entry name" value="2,4-DIENOYL-COA REDUCTASE [(2E)-ENOYL-COA-PRODUCING]"/>
    <property type="match status" value="1"/>
</dbReference>
<feature type="domain" description="NADH:flavin oxidoreductase/NADH oxidase N-terminal" evidence="10">
    <location>
        <begin position="102"/>
        <end position="304"/>
    </location>
</feature>
<keyword evidence="5" id="KW-0288">FMN</keyword>
<keyword evidence="13" id="KW-1185">Reference proteome</keyword>
<dbReference type="InterPro" id="IPR013785">
    <property type="entry name" value="Aldolase_TIM"/>
</dbReference>
<dbReference type="Pfam" id="PF07992">
    <property type="entry name" value="Pyr_redox_2"/>
    <property type="match status" value="1"/>
</dbReference>
<dbReference type="GO" id="GO:0010181">
    <property type="term" value="F:FMN binding"/>
    <property type="evidence" value="ECO:0007669"/>
    <property type="project" value="InterPro"/>
</dbReference>
<accession>A0A1I6DYA3</accession>
<keyword evidence="8" id="KW-0408">Iron</keyword>
<evidence type="ECO:0000256" key="7">
    <source>
        <dbReference type="ARBA" id="ARBA00023002"/>
    </source>
</evidence>
<evidence type="ECO:0000256" key="9">
    <source>
        <dbReference type="ARBA" id="ARBA00023014"/>
    </source>
</evidence>
<dbReference type="InterPro" id="IPR051793">
    <property type="entry name" value="NADH:flavin_oxidoreductase"/>
</dbReference>
<dbReference type="SUPFAM" id="SSF51395">
    <property type="entry name" value="FMN-linked oxidoreductases"/>
    <property type="match status" value="1"/>
</dbReference>
<evidence type="ECO:0000259" key="10">
    <source>
        <dbReference type="Pfam" id="PF00724"/>
    </source>
</evidence>
<feature type="domain" description="NADH:flavin oxidoreductase/NADH oxidase N-terminal" evidence="10">
    <location>
        <begin position="2"/>
        <end position="99"/>
    </location>
</feature>
<evidence type="ECO:0000256" key="5">
    <source>
        <dbReference type="ARBA" id="ARBA00022643"/>
    </source>
</evidence>
<dbReference type="InterPro" id="IPR001155">
    <property type="entry name" value="OxRdtase_FMN_N"/>
</dbReference>
<dbReference type="PANTHER" id="PTHR42917">
    <property type="entry name" value="2,4-DIENOYL-COA REDUCTASE"/>
    <property type="match status" value="1"/>
</dbReference>
<evidence type="ECO:0000256" key="2">
    <source>
        <dbReference type="ARBA" id="ARBA00001966"/>
    </source>
</evidence>
<reference evidence="13" key="1">
    <citation type="submission" date="2016-10" db="EMBL/GenBank/DDBJ databases">
        <authorList>
            <person name="Varghese N."/>
            <person name="Submissions S."/>
        </authorList>
    </citation>
    <scope>NUCLEOTIDE SEQUENCE [LARGE SCALE GENOMIC DNA]</scope>
    <source>
        <strain evidence="13">DSM 3669</strain>
    </source>
</reference>
<dbReference type="EMBL" id="FOYM01000021">
    <property type="protein sequence ID" value="SFR10504.1"/>
    <property type="molecule type" value="Genomic_DNA"/>
</dbReference>
<evidence type="ECO:0000259" key="11">
    <source>
        <dbReference type="Pfam" id="PF07992"/>
    </source>
</evidence>
<organism evidence="12 13">
    <name type="scientific">Desulfoscipio geothermicus DSM 3669</name>
    <dbReference type="NCBI Taxonomy" id="1121426"/>
    <lineage>
        <taxon>Bacteria</taxon>
        <taxon>Bacillati</taxon>
        <taxon>Bacillota</taxon>
        <taxon>Clostridia</taxon>
        <taxon>Eubacteriales</taxon>
        <taxon>Desulfallaceae</taxon>
        <taxon>Desulfoscipio</taxon>
    </lineage>
</organism>
<evidence type="ECO:0000256" key="1">
    <source>
        <dbReference type="ARBA" id="ARBA00001917"/>
    </source>
</evidence>
<dbReference type="OrthoDB" id="9772736at2"/>
<dbReference type="CDD" id="cd02803">
    <property type="entry name" value="OYE_like_FMN_family"/>
    <property type="match status" value="1"/>
</dbReference>
<feature type="domain" description="FAD/NAD(P)-binding" evidence="11">
    <location>
        <begin position="352"/>
        <end position="572"/>
    </location>
</feature>
<dbReference type="GO" id="GO:0016491">
    <property type="term" value="F:oxidoreductase activity"/>
    <property type="evidence" value="ECO:0007669"/>
    <property type="project" value="UniProtKB-KW"/>
</dbReference>
<evidence type="ECO:0000256" key="4">
    <source>
        <dbReference type="ARBA" id="ARBA00022630"/>
    </source>
</evidence>
<dbReference type="STRING" id="39060.SAMN05660706_12125"/>
<name>A0A1I6DYA3_9FIRM</name>
<dbReference type="GO" id="GO:0046872">
    <property type="term" value="F:metal ion binding"/>
    <property type="evidence" value="ECO:0007669"/>
    <property type="project" value="UniProtKB-KW"/>
</dbReference>
<dbReference type="Gene3D" id="3.40.50.720">
    <property type="entry name" value="NAD(P)-binding Rossmann-like Domain"/>
    <property type="match status" value="1"/>
</dbReference>
<dbReference type="InterPro" id="IPR036188">
    <property type="entry name" value="FAD/NAD-bd_sf"/>
</dbReference>
<protein>
    <submittedName>
        <fullName evidence="12">2,4-dienoyl-CoA reductase</fullName>
    </submittedName>
</protein>
<proteinExistence type="inferred from homology"/>
<dbReference type="PRINTS" id="PR00368">
    <property type="entry name" value="FADPNR"/>
</dbReference>
<dbReference type="Gene3D" id="3.50.50.60">
    <property type="entry name" value="FAD/NAD(P)-binding domain"/>
    <property type="match status" value="1"/>
</dbReference>
<dbReference type="Gene3D" id="3.20.20.70">
    <property type="entry name" value="Aldolase class I"/>
    <property type="match status" value="1"/>
</dbReference>
<dbReference type="AlphaFoldDB" id="A0A1I6DYA3"/>
<dbReference type="SUPFAM" id="SSF51905">
    <property type="entry name" value="FAD/NAD(P)-binding domain"/>
    <property type="match status" value="1"/>
</dbReference>
<comment type="similarity">
    <text evidence="3">In the N-terminal section; belongs to the NADH:flavin oxidoreductase/NADH oxidase family.</text>
</comment>
<gene>
    <name evidence="12" type="ORF">SAMN05660706_12125</name>
</gene>
<evidence type="ECO:0000313" key="12">
    <source>
        <dbReference type="EMBL" id="SFR10504.1"/>
    </source>
</evidence>
<dbReference type="RefSeq" id="WP_092484848.1">
    <property type="nucleotide sequence ID" value="NZ_FOYM01000021.1"/>
</dbReference>
<comment type="cofactor">
    <cofactor evidence="1">
        <name>FMN</name>
        <dbReference type="ChEBI" id="CHEBI:58210"/>
    </cofactor>
</comment>
<keyword evidence="6" id="KW-0479">Metal-binding</keyword>
<dbReference type="Proteomes" id="UP000199584">
    <property type="component" value="Unassembled WGS sequence"/>
</dbReference>
<dbReference type="Pfam" id="PF00724">
    <property type="entry name" value="Oxidored_FMN"/>
    <property type="match status" value="2"/>
</dbReference>
<keyword evidence="9" id="KW-0411">Iron-sulfur</keyword>
<evidence type="ECO:0000256" key="8">
    <source>
        <dbReference type="ARBA" id="ARBA00023004"/>
    </source>
</evidence>
<evidence type="ECO:0000313" key="13">
    <source>
        <dbReference type="Proteomes" id="UP000199584"/>
    </source>
</evidence>
<keyword evidence="4" id="KW-0285">Flavoprotein</keyword>
<evidence type="ECO:0000256" key="3">
    <source>
        <dbReference type="ARBA" id="ARBA00011048"/>
    </source>
</evidence>
<dbReference type="GO" id="GO:0051536">
    <property type="term" value="F:iron-sulfur cluster binding"/>
    <property type="evidence" value="ECO:0007669"/>
    <property type="project" value="UniProtKB-KW"/>
</dbReference>
<evidence type="ECO:0000256" key="6">
    <source>
        <dbReference type="ARBA" id="ARBA00022723"/>
    </source>
</evidence>
<dbReference type="InterPro" id="IPR023753">
    <property type="entry name" value="FAD/NAD-binding_dom"/>
</dbReference>
<comment type="cofactor">
    <cofactor evidence="2">
        <name>[4Fe-4S] cluster</name>
        <dbReference type="ChEBI" id="CHEBI:49883"/>
    </cofactor>
</comment>